<comment type="caution">
    <text evidence="1">The sequence shown here is derived from an EMBL/GenBank/DDBJ whole genome shotgun (WGS) entry which is preliminary data.</text>
</comment>
<reference evidence="1 2" key="1">
    <citation type="submission" date="2024-01" db="EMBL/GenBank/DDBJ databases">
        <title>Multi-omics insights into the function and evolution of sodium benzoate biodegradation pathways in Benzoatithermus flavus gen. nov., sp. nov. from hot spring.</title>
        <authorList>
            <person name="Hu C.-J."/>
            <person name="Li W.-J."/>
        </authorList>
    </citation>
    <scope>NUCLEOTIDE SEQUENCE [LARGE SCALE GENOMIC DNA]</scope>
    <source>
        <strain evidence="1 2">SYSU G07066</strain>
    </source>
</reference>
<name>A0ABU8XPB2_9PROT</name>
<dbReference type="RefSeq" id="WP_418158896.1">
    <property type="nucleotide sequence ID" value="NZ_JBBLZC010000006.1"/>
</dbReference>
<dbReference type="InterPro" id="IPR022224">
    <property type="entry name" value="DUF3750"/>
</dbReference>
<organism evidence="1 2">
    <name type="scientific">Benzoatithermus flavus</name>
    <dbReference type="NCBI Taxonomy" id="3108223"/>
    <lineage>
        <taxon>Bacteria</taxon>
        <taxon>Pseudomonadati</taxon>
        <taxon>Pseudomonadota</taxon>
        <taxon>Alphaproteobacteria</taxon>
        <taxon>Geminicoccales</taxon>
        <taxon>Geminicoccaceae</taxon>
        <taxon>Benzoatithermus</taxon>
    </lineage>
</organism>
<dbReference type="Pfam" id="PF12570">
    <property type="entry name" value="DUF3750"/>
    <property type="match status" value="1"/>
</dbReference>
<protein>
    <submittedName>
        <fullName evidence="1">DUF3750 domain-containing protein</fullName>
    </submittedName>
</protein>
<dbReference type="Proteomes" id="UP001375743">
    <property type="component" value="Unassembled WGS sequence"/>
</dbReference>
<sequence length="256" mass="27352">MRWLIWLLVLLLVPLLVSTALVLSTRTQHWSLARWDSTGLAPAPAVHPAAVVQVYAARAWGWKGAVAVHCWVAFKREGAAAYERYEVVGWGVAQGAPAIRRNLRPPDGRWAGSEPELLVDLRGAAAAAVIPRLEDAIARYPYPHRYVTWPGPNSNTFVVWLAREVPELHAALPSTAIGKDFLPGGRLLAPAPSGTGFQLSLAGVLGLTLALDEGLELNLLGFVVGIAPKQLAIKLPGLGQLGWSRSGPDLAPDGLG</sequence>
<evidence type="ECO:0000313" key="1">
    <source>
        <dbReference type="EMBL" id="MEK0083047.1"/>
    </source>
</evidence>
<dbReference type="EMBL" id="JBBLZC010000006">
    <property type="protein sequence ID" value="MEK0083047.1"/>
    <property type="molecule type" value="Genomic_DNA"/>
</dbReference>
<evidence type="ECO:0000313" key="2">
    <source>
        <dbReference type="Proteomes" id="UP001375743"/>
    </source>
</evidence>
<keyword evidence="2" id="KW-1185">Reference proteome</keyword>
<accession>A0ABU8XPB2</accession>
<gene>
    <name evidence="1" type="ORF">U1T56_07785</name>
</gene>
<proteinExistence type="predicted"/>